<dbReference type="STRING" id="74649.A0A2P6QK80"/>
<evidence type="ECO:0000313" key="3">
    <source>
        <dbReference type="Proteomes" id="UP000238479"/>
    </source>
</evidence>
<comment type="caution">
    <text evidence="2">The sequence shown here is derived from an EMBL/GenBank/DDBJ whole genome shotgun (WGS) entry which is preliminary data.</text>
</comment>
<proteinExistence type="predicted"/>
<dbReference type="GO" id="GO:0009535">
    <property type="term" value="C:chloroplast thylakoid membrane"/>
    <property type="evidence" value="ECO:0007669"/>
    <property type="project" value="UniProtKB-SubCell"/>
</dbReference>
<dbReference type="InterPro" id="IPR002208">
    <property type="entry name" value="SecY/SEC61-alpha"/>
</dbReference>
<dbReference type="AlphaFoldDB" id="A0A2P6QK80"/>
<keyword evidence="3" id="KW-1185">Reference proteome</keyword>
<protein>
    <submittedName>
        <fullName evidence="2">Putative SecY/SEC61-alpha family protein</fullName>
    </submittedName>
</protein>
<evidence type="ECO:0000256" key="1">
    <source>
        <dbReference type="ARBA" id="ARBA00004454"/>
    </source>
</evidence>
<gene>
    <name evidence="2" type="ORF">RchiOBHm_Chr5g0070641</name>
</gene>
<dbReference type="Proteomes" id="UP000238479">
    <property type="component" value="Chromosome 5"/>
</dbReference>
<dbReference type="SUPFAM" id="SSF103491">
    <property type="entry name" value="Preprotein translocase SecY subunit"/>
    <property type="match status" value="1"/>
</dbReference>
<accession>A0A2P6QK80</accession>
<sequence>MASTRLSSVIRAAVSRRRHRILFHFEICLAQVLDYEIVRNLMYRNAVWNSWHCCVSKSVVEEELLFVSNKKLMLLVNVMAWMGGDLGIPAFPEEDCILQELIPQDYLSFVVGSVDELGDFTAELKMSLFQFGISPQIIASIILQVLCYAVPSLVKLWKEGLDGQEKIKSYVWWMSLGFAIVEAVMLGQACDADKYVIGLCNMVLLIFPRKFLYLPS</sequence>
<dbReference type="Gramene" id="PRQ34583">
    <property type="protein sequence ID" value="PRQ34583"/>
    <property type="gene ID" value="RchiOBHm_Chr5g0070641"/>
</dbReference>
<dbReference type="GO" id="GO:0015031">
    <property type="term" value="P:protein transport"/>
    <property type="evidence" value="ECO:0007669"/>
    <property type="project" value="InterPro"/>
</dbReference>
<evidence type="ECO:0000313" key="2">
    <source>
        <dbReference type="EMBL" id="PRQ34583.1"/>
    </source>
</evidence>
<dbReference type="EMBL" id="PDCK01000043">
    <property type="protein sequence ID" value="PRQ34583.1"/>
    <property type="molecule type" value="Genomic_DNA"/>
</dbReference>
<dbReference type="Pfam" id="PF00344">
    <property type="entry name" value="SecY"/>
    <property type="match status" value="1"/>
</dbReference>
<comment type="subcellular location">
    <subcellularLocation>
        <location evidence="1">Plastid</location>
        <location evidence="1">Chloroplast thylakoid membrane</location>
        <topology evidence="1">Multi-pass membrane protein</topology>
    </subcellularLocation>
</comment>
<dbReference type="InterPro" id="IPR023201">
    <property type="entry name" value="SecY_dom_sf"/>
</dbReference>
<reference evidence="2 3" key="1">
    <citation type="journal article" date="2018" name="Nat. Genet.">
        <title>The Rosa genome provides new insights in the design of modern roses.</title>
        <authorList>
            <person name="Bendahmane M."/>
        </authorList>
    </citation>
    <scope>NUCLEOTIDE SEQUENCE [LARGE SCALE GENOMIC DNA]</scope>
    <source>
        <strain evidence="3">cv. Old Blush</strain>
    </source>
</reference>
<dbReference type="Gene3D" id="1.10.3370.10">
    <property type="entry name" value="SecY subunit domain"/>
    <property type="match status" value="1"/>
</dbReference>
<organism evidence="2 3">
    <name type="scientific">Rosa chinensis</name>
    <name type="common">China rose</name>
    <dbReference type="NCBI Taxonomy" id="74649"/>
    <lineage>
        <taxon>Eukaryota</taxon>
        <taxon>Viridiplantae</taxon>
        <taxon>Streptophyta</taxon>
        <taxon>Embryophyta</taxon>
        <taxon>Tracheophyta</taxon>
        <taxon>Spermatophyta</taxon>
        <taxon>Magnoliopsida</taxon>
        <taxon>eudicotyledons</taxon>
        <taxon>Gunneridae</taxon>
        <taxon>Pentapetalae</taxon>
        <taxon>rosids</taxon>
        <taxon>fabids</taxon>
        <taxon>Rosales</taxon>
        <taxon>Rosaceae</taxon>
        <taxon>Rosoideae</taxon>
        <taxon>Rosoideae incertae sedis</taxon>
        <taxon>Rosa</taxon>
    </lineage>
</organism>
<name>A0A2P6QK80_ROSCH</name>
<dbReference type="PRINTS" id="PR00303">
    <property type="entry name" value="SECYTRNLCASE"/>
</dbReference>